<keyword evidence="3" id="KW-1185">Reference proteome</keyword>
<evidence type="ECO:0000256" key="1">
    <source>
        <dbReference type="SAM" id="MobiDB-lite"/>
    </source>
</evidence>
<dbReference type="InParanoid" id="W3XCV3"/>
<dbReference type="KEGG" id="pfy:PFICI_05715"/>
<dbReference type="OrthoDB" id="5332316at2759"/>
<protein>
    <submittedName>
        <fullName evidence="2">Uncharacterized protein</fullName>
    </submittedName>
</protein>
<accession>W3XCV3</accession>
<organism evidence="2 3">
    <name type="scientific">Pestalotiopsis fici (strain W106-1 / CGMCC3.15140)</name>
    <dbReference type="NCBI Taxonomy" id="1229662"/>
    <lineage>
        <taxon>Eukaryota</taxon>
        <taxon>Fungi</taxon>
        <taxon>Dikarya</taxon>
        <taxon>Ascomycota</taxon>
        <taxon>Pezizomycotina</taxon>
        <taxon>Sordariomycetes</taxon>
        <taxon>Xylariomycetidae</taxon>
        <taxon>Amphisphaeriales</taxon>
        <taxon>Sporocadaceae</taxon>
        <taxon>Pestalotiopsis</taxon>
    </lineage>
</organism>
<sequence>MRQLQQPLKTRLIIAAAAWRPRLLFSLPVRGSIRWQSSTTTTTALENNPEAEAAVATATVGHEPAQASSSFFAALFPDEAKHRVRREQTWAQSREPGGSSISNHDLDSSYPPPQTQSSSPLQQSERPLITYYENSSHHPRAASELRCTVVLAAASKNLAASDFFRVGAGRAAHVEGWVGGITKVVQARDPDTLEPLGRYYVTFGTAAAAAAWREEVKRLWELSRAYTPGVMRSRAYPATGNFGGAGIPVRVRGIDGTPAQLESTRREVQTFTLVPPDLRWSLDVAHYTPEERAMEIAGSLVEKLCRKAGTRFLVMVAVNGGRISPETLRASIRDDNEERGLPWRVKNLDTLVGGGKDGEWGIMPFGKSDAKALPGVTQEESLQQQAASATSGADRTDKVRSETRRYPRFLVPFADEAEARRFVRHWHRRQLTLRMGHEDANDQTLTEWEEARVLDVTYLW</sequence>
<dbReference type="eggNOG" id="ENOG502SPB4">
    <property type="taxonomic scope" value="Eukaryota"/>
</dbReference>
<dbReference type="OMA" id="WVLDFED"/>
<gene>
    <name evidence="2" type="ORF">PFICI_05715</name>
</gene>
<feature type="compositionally biased region" description="Low complexity" evidence="1">
    <location>
        <begin position="380"/>
        <end position="391"/>
    </location>
</feature>
<evidence type="ECO:0000313" key="3">
    <source>
        <dbReference type="Proteomes" id="UP000030651"/>
    </source>
</evidence>
<dbReference type="RefSeq" id="XP_007832487.1">
    <property type="nucleotide sequence ID" value="XM_007834296.1"/>
</dbReference>
<dbReference type="Proteomes" id="UP000030651">
    <property type="component" value="Unassembled WGS sequence"/>
</dbReference>
<proteinExistence type="predicted"/>
<dbReference type="AlphaFoldDB" id="W3XCV3"/>
<feature type="region of interest" description="Disordered" evidence="1">
    <location>
        <begin position="83"/>
        <end position="124"/>
    </location>
</feature>
<reference evidence="3" key="1">
    <citation type="journal article" date="2015" name="BMC Genomics">
        <title>Genomic and transcriptomic analysis of the endophytic fungus Pestalotiopsis fici reveals its lifestyle and high potential for synthesis of natural products.</title>
        <authorList>
            <person name="Wang X."/>
            <person name="Zhang X."/>
            <person name="Liu L."/>
            <person name="Xiang M."/>
            <person name="Wang W."/>
            <person name="Sun X."/>
            <person name="Che Y."/>
            <person name="Guo L."/>
            <person name="Liu G."/>
            <person name="Guo L."/>
            <person name="Wang C."/>
            <person name="Yin W.B."/>
            <person name="Stadler M."/>
            <person name="Zhang X."/>
            <person name="Liu X."/>
        </authorList>
    </citation>
    <scope>NUCLEOTIDE SEQUENCE [LARGE SCALE GENOMIC DNA]</scope>
    <source>
        <strain evidence="3">W106-1 / CGMCC3.15140</strain>
    </source>
</reference>
<dbReference type="GeneID" id="19270728"/>
<feature type="compositionally biased region" description="Low complexity" evidence="1">
    <location>
        <begin position="115"/>
        <end position="124"/>
    </location>
</feature>
<dbReference type="EMBL" id="KI912111">
    <property type="protein sequence ID" value="ETS83839.1"/>
    <property type="molecule type" value="Genomic_DNA"/>
</dbReference>
<name>W3XCV3_PESFW</name>
<dbReference type="HOGENOM" id="CLU_606984_0_0_1"/>
<feature type="region of interest" description="Disordered" evidence="1">
    <location>
        <begin position="380"/>
        <end position="400"/>
    </location>
</feature>
<evidence type="ECO:0000313" key="2">
    <source>
        <dbReference type="EMBL" id="ETS83839.1"/>
    </source>
</evidence>